<dbReference type="InterPro" id="IPR006512">
    <property type="entry name" value="YidE_YbjL"/>
</dbReference>
<dbReference type="GO" id="GO:0008324">
    <property type="term" value="F:monoatomic cation transmembrane transporter activity"/>
    <property type="evidence" value="ECO:0007669"/>
    <property type="project" value="InterPro"/>
</dbReference>
<dbReference type="AlphaFoldDB" id="A0A1G9HWU2"/>
<protein>
    <submittedName>
        <fullName evidence="10">Putative transport protein</fullName>
    </submittedName>
</protein>
<dbReference type="Pfam" id="PF06826">
    <property type="entry name" value="Asp-Al_Ex"/>
    <property type="match status" value="2"/>
</dbReference>
<feature type="transmembrane region" description="Helical" evidence="8">
    <location>
        <begin position="89"/>
        <end position="113"/>
    </location>
</feature>
<dbReference type="Gene3D" id="3.30.70.1450">
    <property type="entry name" value="Regulator of K+ conductance, C-terminal domain"/>
    <property type="match status" value="1"/>
</dbReference>
<comment type="subcellular location">
    <subcellularLocation>
        <location evidence="1">Cell membrane</location>
        <topology evidence="1">Multi-pass membrane protein</topology>
    </subcellularLocation>
</comment>
<feature type="transmembrane region" description="Helical" evidence="8">
    <location>
        <begin position="355"/>
        <end position="373"/>
    </location>
</feature>
<reference evidence="10 11" key="1">
    <citation type="submission" date="2016-10" db="EMBL/GenBank/DDBJ databases">
        <authorList>
            <person name="de Groot N.N."/>
        </authorList>
    </citation>
    <scope>NUCLEOTIDE SEQUENCE [LARGE SCALE GENOMIC DNA]</scope>
    <source>
        <strain evidence="10 11">CGMCC 1.9159</strain>
    </source>
</reference>
<organism evidence="10 11">
    <name type="scientific">Tessaracoccus oleiagri</name>
    <dbReference type="NCBI Taxonomy" id="686624"/>
    <lineage>
        <taxon>Bacteria</taxon>
        <taxon>Bacillati</taxon>
        <taxon>Actinomycetota</taxon>
        <taxon>Actinomycetes</taxon>
        <taxon>Propionibacteriales</taxon>
        <taxon>Propionibacteriaceae</taxon>
        <taxon>Tessaracoccus</taxon>
    </lineage>
</organism>
<dbReference type="InterPro" id="IPR036721">
    <property type="entry name" value="RCK_C_sf"/>
</dbReference>
<evidence type="ECO:0000313" key="11">
    <source>
        <dbReference type="Proteomes" id="UP000199475"/>
    </source>
</evidence>
<dbReference type="Pfam" id="PF02080">
    <property type="entry name" value="TrkA_C"/>
    <property type="match status" value="1"/>
</dbReference>
<feature type="transmembrane region" description="Helical" evidence="8">
    <location>
        <begin position="379"/>
        <end position="398"/>
    </location>
</feature>
<evidence type="ECO:0000256" key="7">
    <source>
        <dbReference type="ARBA" id="ARBA00023136"/>
    </source>
</evidence>
<evidence type="ECO:0000259" key="9">
    <source>
        <dbReference type="PROSITE" id="PS51202"/>
    </source>
</evidence>
<keyword evidence="5 8" id="KW-0812">Transmembrane</keyword>
<feature type="transmembrane region" description="Helical" evidence="8">
    <location>
        <begin position="55"/>
        <end position="77"/>
    </location>
</feature>
<dbReference type="GO" id="GO:0005886">
    <property type="term" value="C:plasma membrane"/>
    <property type="evidence" value="ECO:0007669"/>
    <property type="project" value="UniProtKB-SubCell"/>
</dbReference>
<keyword evidence="7 8" id="KW-0472">Membrane</keyword>
<feature type="transmembrane region" description="Helical" evidence="8">
    <location>
        <begin position="419"/>
        <end position="441"/>
    </location>
</feature>
<dbReference type="EMBL" id="FNGP01000001">
    <property type="protein sequence ID" value="SDL17440.1"/>
    <property type="molecule type" value="Genomic_DNA"/>
</dbReference>
<evidence type="ECO:0000256" key="3">
    <source>
        <dbReference type="ARBA" id="ARBA00022448"/>
    </source>
</evidence>
<feature type="transmembrane region" description="Helical" evidence="8">
    <location>
        <begin position="30"/>
        <end position="48"/>
    </location>
</feature>
<dbReference type="NCBIfam" id="TIGR01625">
    <property type="entry name" value="YidE_YbjL_dupl"/>
    <property type="match status" value="1"/>
</dbReference>
<dbReference type="InterPro" id="IPR006037">
    <property type="entry name" value="RCK_C"/>
</dbReference>
<sequence>MIEILASAPLLTLFVAVALGTLVGAIPFGPVRFGPAGALFVGLAIGALDPRLGEGLGLVQSIGLALFVYTIGLAAGASFFRDLRKQAPLMLGATVILAVYAGLVVLASGAFGLGAELAGGLFAGSLTATPALAAATAATGGSTDPAVSYAITYPVAIIVTILAVTLVMRKRLPGTRDPEPPGGAGLRAVTVELERELRVSQIPGIASIPGHAGGEVRVSYLQRDGHMSVAHPDELLCVGDRVLLVGVPDGVRRAADHLGREVDQALVDDRSSVDFERFVVSDPAIAGRTVAELRIPARFDGIITRVRRGDDDLLAHAEMRLQLGDRVLVVAPKERLASLAALFGNSERRVTEVDFFSMGLGIALGVAVGLITIPLGGASLALGSAAGPLLVGLVLGYLDRTGPVVWTIPNAANLTIRQLGLVIFLAAVGMASGQAFASLAFSVEGLTIGLIAAGLLLVALALFWGLGRFVGLSTARVAGAMAGFVGQPAILSHVTASIDDERTQAGYSALFALGIIVKILLVQLVVAF</sequence>
<keyword evidence="6 8" id="KW-1133">Transmembrane helix</keyword>
<evidence type="ECO:0000256" key="5">
    <source>
        <dbReference type="ARBA" id="ARBA00022692"/>
    </source>
</evidence>
<keyword evidence="4" id="KW-1003">Cell membrane</keyword>
<dbReference type="PANTHER" id="PTHR30445">
    <property type="entry name" value="K(+)_H(+) ANTIPORTER SUBUNIT KHTT"/>
    <property type="match status" value="1"/>
</dbReference>
<feature type="domain" description="RCK C-terminal" evidence="9">
    <location>
        <begin position="263"/>
        <end position="345"/>
    </location>
</feature>
<proteinExistence type="inferred from homology"/>
<keyword evidence="11" id="KW-1185">Reference proteome</keyword>
<keyword evidence="3" id="KW-0813">Transport</keyword>
<dbReference type="GO" id="GO:0006813">
    <property type="term" value="P:potassium ion transport"/>
    <property type="evidence" value="ECO:0007669"/>
    <property type="project" value="InterPro"/>
</dbReference>
<dbReference type="SUPFAM" id="SSF116726">
    <property type="entry name" value="TrkA C-terminal domain-like"/>
    <property type="match status" value="2"/>
</dbReference>
<dbReference type="Proteomes" id="UP000199475">
    <property type="component" value="Unassembled WGS sequence"/>
</dbReference>
<feature type="transmembrane region" description="Helical" evidence="8">
    <location>
        <begin position="504"/>
        <end position="526"/>
    </location>
</feature>
<dbReference type="PANTHER" id="PTHR30445:SF3">
    <property type="entry name" value="TRANSPORT PROTEIN YIDE-RELATED"/>
    <property type="match status" value="1"/>
</dbReference>
<evidence type="ECO:0000256" key="8">
    <source>
        <dbReference type="SAM" id="Phobius"/>
    </source>
</evidence>
<feature type="transmembrane region" description="Helical" evidence="8">
    <location>
        <begin position="447"/>
        <end position="466"/>
    </location>
</feature>
<comment type="similarity">
    <text evidence="2">Belongs to the AAE transporter (TC 2.A.81) family.</text>
</comment>
<evidence type="ECO:0000313" key="10">
    <source>
        <dbReference type="EMBL" id="SDL17440.1"/>
    </source>
</evidence>
<dbReference type="InterPro" id="IPR050144">
    <property type="entry name" value="AAE_transporter"/>
</dbReference>
<evidence type="ECO:0000256" key="1">
    <source>
        <dbReference type="ARBA" id="ARBA00004651"/>
    </source>
</evidence>
<evidence type="ECO:0000256" key="4">
    <source>
        <dbReference type="ARBA" id="ARBA00022475"/>
    </source>
</evidence>
<accession>A0A1G9HWU2</accession>
<evidence type="ECO:0000256" key="2">
    <source>
        <dbReference type="ARBA" id="ARBA00009854"/>
    </source>
</evidence>
<gene>
    <name evidence="10" type="ORF">SAMN04488242_0582</name>
</gene>
<name>A0A1G9HWU2_9ACTN</name>
<dbReference type="PROSITE" id="PS51202">
    <property type="entry name" value="RCK_C"/>
    <property type="match status" value="1"/>
</dbReference>
<evidence type="ECO:0000256" key="6">
    <source>
        <dbReference type="ARBA" id="ARBA00022989"/>
    </source>
</evidence>
<feature type="transmembrane region" description="Helical" evidence="8">
    <location>
        <begin position="146"/>
        <end position="168"/>
    </location>
</feature>
<dbReference type="STRING" id="686624.SAMN04488242_0582"/>
<dbReference type="OrthoDB" id="9155749at2"/>
<dbReference type="RefSeq" id="WP_093248741.1">
    <property type="nucleotide sequence ID" value="NZ_FNGP01000001.1"/>
</dbReference>